<proteinExistence type="predicted"/>
<feature type="domain" description="DUF4422" evidence="1">
    <location>
        <begin position="158"/>
        <end position="357"/>
    </location>
</feature>
<reference evidence="3" key="1">
    <citation type="submission" date="2016-10" db="EMBL/GenBank/DDBJ databases">
        <authorList>
            <person name="Varghese N."/>
        </authorList>
    </citation>
    <scope>NUCLEOTIDE SEQUENCE [LARGE SCALE GENOMIC DNA]</scope>
    <source>
        <strain evidence="3">ACV-9</strain>
    </source>
</reference>
<dbReference type="InterPro" id="IPR025536">
    <property type="entry name" value="DUF4422"/>
</dbReference>
<evidence type="ECO:0000313" key="2">
    <source>
        <dbReference type="EMBL" id="SEK70777.1"/>
    </source>
</evidence>
<sequence>MRRFEDEINIIKSASSISIYGAGDIGTQVAYCLMNAPYNKNIETFLVTSTDNQSQESIMGVPIVPVSDARISKDSLILVSVLEKYKEEIALTLKELGFDNVLFLTFESDLWASVRREHFYEYAKAKSFSKINYLKDVEHRYLAEDADVDGFNVYIAKSHKDKKIKVTIKNRPWEKDIQVGAALTQERIADIADSLGDNISEKNANYCELTALYWLWKNCNDDFIGLSHYRRRFALCNKDISYIRNNKVDVVLTIPILNVPSVKDMYEKNHILKDWERLEQALYILYPEYLPFFYEVQEGNYYFAYNMMIMSHECLNNYCEWLFSILRKCEDSRTERDTYQNRYLGFLAERLLSVYVLYHADDLNIVYTDKNFYE</sequence>
<gene>
    <name evidence="2" type="ORF">SAMN02910377_01594</name>
</gene>
<name>A0A1H7JA42_9FIRM</name>
<dbReference type="EMBL" id="FNZX01000009">
    <property type="protein sequence ID" value="SEK70777.1"/>
    <property type="molecule type" value="Genomic_DNA"/>
</dbReference>
<dbReference type="AlphaFoldDB" id="A0A1H7JA42"/>
<evidence type="ECO:0000259" key="1">
    <source>
        <dbReference type="Pfam" id="PF14393"/>
    </source>
</evidence>
<dbReference type="Gene3D" id="3.40.50.720">
    <property type="entry name" value="NAD(P)-binding Rossmann-like Domain"/>
    <property type="match status" value="1"/>
</dbReference>
<dbReference type="Pfam" id="PF14393">
    <property type="entry name" value="DUF4422"/>
    <property type="match status" value="1"/>
</dbReference>
<organism evidence="2 3">
    <name type="scientific">Pseudobutyrivibrio ruminis</name>
    <dbReference type="NCBI Taxonomy" id="46206"/>
    <lineage>
        <taxon>Bacteria</taxon>
        <taxon>Bacillati</taxon>
        <taxon>Bacillota</taxon>
        <taxon>Clostridia</taxon>
        <taxon>Lachnospirales</taxon>
        <taxon>Lachnospiraceae</taxon>
        <taxon>Pseudobutyrivibrio</taxon>
    </lineage>
</organism>
<accession>A0A1H7JA42</accession>
<keyword evidence="3" id="KW-1185">Reference proteome</keyword>
<dbReference type="RefSeq" id="WP_074790853.1">
    <property type="nucleotide sequence ID" value="NZ_FNZX01000009.1"/>
</dbReference>
<dbReference type="Proteomes" id="UP000182321">
    <property type="component" value="Unassembled WGS sequence"/>
</dbReference>
<protein>
    <recommendedName>
        <fullName evidence="1">DUF4422 domain-containing protein</fullName>
    </recommendedName>
</protein>
<evidence type="ECO:0000313" key="3">
    <source>
        <dbReference type="Proteomes" id="UP000182321"/>
    </source>
</evidence>